<dbReference type="EMBL" id="QETA01000006">
    <property type="protein sequence ID" value="PWF21901.1"/>
    <property type="molecule type" value="Genomic_DNA"/>
</dbReference>
<dbReference type="RefSeq" id="WP_109062717.1">
    <property type="nucleotide sequence ID" value="NZ_QETA01000006.1"/>
</dbReference>
<dbReference type="AlphaFoldDB" id="A0A2V1JV95"/>
<protein>
    <submittedName>
        <fullName evidence="1">Uncharacterized protein</fullName>
    </submittedName>
</protein>
<sequence length="240" mass="27135">MKDWFESAPLVENAAVEIAFLLRTDFYYGPDGHQDIAEKKLIVPLGLPEFPRVVASQATTREAERHTGELIRYYADIIRYAQQYGRNIEQVRHYFWLRLYLSTPSGHFDVAFPYYDTLAEIAPLLLTLINPPASGEVLWDRDQCWELDMIAHDGMLYVREWDPDGADHPRDPEAGAVHALGKLPLQALAASSKAALERARRIVATLNDALGVDLWSARPPEDMDFQRLMLPVQASGRASS</sequence>
<keyword evidence="2" id="KW-1185">Reference proteome</keyword>
<proteinExistence type="predicted"/>
<accession>A0A2V1JV95</accession>
<comment type="caution">
    <text evidence="1">The sequence shown here is derived from an EMBL/GenBank/DDBJ whole genome shotgun (WGS) entry which is preliminary data.</text>
</comment>
<organism evidence="1 2">
    <name type="scientific">Corticimicrobacter populi</name>
    <dbReference type="NCBI Taxonomy" id="2175229"/>
    <lineage>
        <taxon>Bacteria</taxon>
        <taxon>Pseudomonadati</taxon>
        <taxon>Pseudomonadota</taxon>
        <taxon>Betaproteobacteria</taxon>
        <taxon>Burkholderiales</taxon>
        <taxon>Alcaligenaceae</taxon>
        <taxon>Corticimicrobacter</taxon>
    </lineage>
</organism>
<gene>
    <name evidence="1" type="ORF">DD235_14025</name>
</gene>
<evidence type="ECO:0000313" key="1">
    <source>
        <dbReference type="EMBL" id="PWF21901.1"/>
    </source>
</evidence>
<reference evidence="2" key="1">
    <citation type="submission" date="2018-05" db="EMBL/GenBank/DDBJ databases">
        <authorList>
            <person name="Li Y."/>
        </authorList>
    </citation>
    <scope>NUCLEOTIDE SEQUENCE [LARGE SCALE GENOMIC DNA]</scope>
    <source>
        <strain evidence="2">3d-2-2</strain>
    </source>
</reference>
<evidence type="ECO:0000313" key="2">
    <source>
        <dbReference type="Proteomes" id="UP000245212"/>
    </source>
</evidence>
<name>A0A2V1JV95_9BURK</name>
<dbReference type="Proteomes" id="UP000245212">
    <property type="component" value="Unassembled WGS sequence"/>
</dbReference>